<feature type="domain" description="Letm1 RBD" evidence="9">
    <location>
        <begin position="165"/>
        <end position="341"/>
    </location>
</feature>
<dbReference type="EMBL" id="JARGDH010000001">
    <property type="protein sequence ID" value="KAL0280140.1"/>
    <property type="molecule type" value="Genomic_DNA"/>
</dbReference>
<gene>
    <name evidence="10" type="ORF">PYX00_001522</name>
</gene>
<evidence type="ECO:0000256" key="1">
    <source>
        <dbReference type="ARBA" id="ARBA00004434"/>
    </source>
</evidence>
<dbReference type="InterPro" id="IPR044202">
    <property type="entry name" value="LETM1/MDM38-like"/>
</dbReference>
<evidence type="ECO:0000256" key="8">
    <source>
        <dbReference type="SAM" id="Phobius"/>
    </source>
</evidence>
<reference evidence="10" key="1">
    <citation type="journal article" date="2024" name="Gigascience">
        <title>Chromosome-level genome of the poultry shaft louse Menopon gallinae provides insight into the host-switching and adaptive evolution of parasitic lice.</title>
        <authorList>
            <person name="Xu Y."/>
            <person name="Ma L."/>
            <person name="Liu S."/>
            <person name="Liang Y."/>
            <person name="Liu Q."/>
            <person name="He Z."/>
            <person name="Tian L."/>
            <person name="Duan Y."/>
            <person name="Cai W."/>
            <person name="Li H."/>
            <person name="Song F."/>
        </authorList>
    </citation>
    <scope>NUCLEOTIDE SEQUENCE</scope>
    <source>
        <strain evidence="10">Cailab_2023a</strain>
    </source>
</reference>
<evidence type="ECO:0000313" key="10">
    <source>
        <dbReference type="EMBL" id="KAL0280140.1"/>
    </source>
</evidence>
<proteinExistence type="predicted"/>
<evidence type="ECO:0000256" key="2">
    <source>
        <dbReference type="ARBA" id="ARBA00022692"/>
    </source>
</evidence>
<evidence type="ECO:0000259" key="9">
    <source>
        <dbReference type="PROSITE" id="PS51758"/>
    </source>
</evidence>
<dbReference type="PROSITE" id="PS51758">
    <property type="entry name" value="LETM1_RBD"/>
    <property type="match status" value="1"/>
</dbReference>
<dbReference type="PANTHER" id="PTHR14009:SF13">
    <property type="entry name" value="LETM1 DOMAIN-CONTAINING PROTEIN 1"/>
    <property type="match status" value="1"/>
</dbReference>
<sequence length="341" mass="39532">MTNLFRRLILYSCIRTNVAKLSDKSVRLPVHGTQTKEKPKERFLTYIFTRYVNLVKIYEETFPSAAKFYKTFSTGIKLFKDDGLQLFQAYKKSNSHTIHSLTRKELEIFHEMPMNMVKVAPIIVIGTTLPFGAAIFAVGCMFPKTTLSHHFWSDEQKEEFALIDHKRKIKLYKPLLSYMCCRMNYVKESSIKYQFASLLEDLEKGINPQIETILKCKQIFEEAPFSIQHLSTSHVSLLIRLHNLHRGWRRKMRLKEFAGIVKAMDSAILKEGGLETLSLSDLRRACFFRGLNPIDLSNEDIIVWLKNWLTISRELDVDSYSLLLHCPVLLSYNAPTNVALL</sequence>
<evidence type="ECO:0000256" key="3">
    <source>
        <dbReference type="ARBA" id="ARBA00022792"/>
    </source>
</evidence>
<dbReference type="InterPro" id="IPR033122">
    <property type="entry name" value="LETM1-like_RBD"/>
</dbReference>
<dbReference type="PANTHER" id="PTHR14009">
    <property type="entry name" value="LEUCINE ZIPPER-EF-HAND CONTAINING TRANSMEMBRANE PROTEIN"/>
    <property type="match status" value="1"/>
</dbReference>
<dbReference type="Pfam" id="PF07766">
    <property type="entry name" value="LETM1_RBD"/>
    <property type="match status" value="1"/>
</dbReference>
<dbReference type="GO" id="GO:0005743">
    <property type="term" value="C:mitochondrial inner membrane"/>
    <property type="evidence" value="ECO:0007669"/>
    <property type="project" value="UniProtKB-SubCell"/>
</dbReference>
<dbReference type="GO" id="GO:0030003">
    <property type="term" value="P:intracellular monoatomic cation homeostasis"/>
    <property type="evidence" value="ECO:0007669"/>
    <property type="project" value="TreeGrafter"/>
</dbReference>
<organism evidence="10">
    <name type="scientific">Menopon gallinae</name>
    <name type="common">poultry shaft louse</name>
    <dbReference type="NCBI Taxonomy" id="328185"/>
    <lineage>
        <taxon>Eukaryota</taxon>
        <taxon>Metazoa</taxon>
        <taxon>Ecdysozoa</taxon>
        <taxon>Arthropoda</taxon>
        <taxon>Hexapoda</taxon>
        <taxon>Insecta</taxon>
        <taxon>Pterygota</taxon>
        <taxon>Neoptera</taxon>
        <taxon>Paraneoptera</taxon>
        <taxon>Psocodea</taxon>
        <taxon>Troctomorpha</taxon>
        <taxon>Phthiraptera</taxon>
        <taxon>Amblycera</taxon>
        <taxon>Menoponidae</taxon>
        <taxon>Menopon</taxon>
    </lineage>
</organism>
<keyword evidence="3" id="KW-0999">Mitochondrion inner membrane</keyword>
<name>A0AAW2IDC0_9NEOP</name>
<evidence type="ECO:0000256" key="5">
    <source>
        <dbReference type="ARBA" id="ARBA00023128"/>
    </source>
</evidence>
<keyword evidence="2 8" id="KW-0812">Transmembrane</keyword>
<dbReference type="AlphaFoldDB" id="A0AAW2IDC0"/>
<comment type="subcellular location">
    <subcellularLocation>
        <location evidence="1">Mitochondrion inner membrane</location>
        <topology evidence="1">Single-pass membrane protein</topology>
    </subcellularLocation>
</comment>
<keyword evidence="4 8" id="KW-1133">Transmembrane helix</keyword>
<accession>A0AAW2IDC0</accession>
<evidence type="ECO:0000256" key="4">
    <source>
        <dbReference type="ARBA" id="ARBA00022989"/>
    </source>
</evidence>
<evidence type="ECO:0000256" key="6">
    <source>
        <dbReference type="ARBA" id="ARBA00023136"/>
    </source>
</evidence>
<protein>
    <recommendedName>
        <fullName evidence="9">Letm1 RBD domain-containing protein</fullName>
    </recommendedName>
</protein>
<keyword evidence="5 7" id="KW-0496">Mitochondrion</keyword>
<feature type="transmembrane region" description="Helical" evidence="8">
    <location>
        <begin position="119"/>
        <end position="139"/>
    </location>
</feature>
<evidence type="ECO:0000256" key="7">
    <source>
        <dbReference type="PROSITE-ProRule" id="PRU01094"/>
    </source>
</evidence>
<dbReference type="GO" id="GO:0043022">
    <property type="term" value="F:ribosome binding"/>
    <property type="evidence" value="ECO:0007669"/>
    <property type="project" value="InterPro"/>
</dbReference>
<comment type="caution">
    <text evidence="10">The sequence shown here is derived from an EMBL/GenBank/DDBJ whole genome shotgun (WGS) entry which is preliminary data.</text>
</comment>
<keyword evidence="6 8" id="KW-0472">Membrane</keyword>